<accession>A0ABP0MKC3</accession>
<name>A0ABP0MKC3_9DINO</name>
<sequence length="394" mass="45358">MTARCLDTYMVLEEFGVQLTADDFYQRWRVFGCPKSTYDLVSKVEDDIKELEAQFEAAQMQEQADFDESIVDMAKTIENFSQYSDFEKLEEIHENVESVNERLKSAASQAKLFNSREALFGKEVTDYGMIAQLTKEWEPFTQLWVTAFNWTKDSKKWLSGPFQQVDAKFCESSVTAGAKTLYKAVKAFEKRENCDEVLQIAKNIKEQIDDFVPKVPLVVGLRNPGMADRHWEQVSNLIGTPVQPTMENFTLENFIELGLVPHAAAIADIGDRAGKERNIETQLKTMQAAWDKVFFDCSEPYRTTGTYILKGADEVMAVLDEQIVVTQAMQFSPFNKPFKEEIDEWNEKLMYVSECLDQWLKVQRAWMYLQPIFDSPDIMKQLPTEGKKFKVVDG</sequence>
<protein>
    <submittedName>
        <fullName evidence="2">Dynein axonemal heavy chain 1 (Axonemal beta dynein heavy chain 1) (Ciliary dynein heavy chain 1) (MDHC7)</fullName>
    </submittedName>
</protein>
<dbReference type="Gene3D" id="1.20.140.100">
    <property type="entry name" value="Dynein heavy chain, N-terminal domain 2"/>
    <property type="match status" value="1"/>
</dbReference>
<evidence type="ECO:0000313" key="2">
    <source>
        <dbReference type="EMBL" id="CAK9050585.1"/>
    </source>
</evidence>
<gene>
    <name evidence="2" type="ORF">SCF082_LOCUS27872</name>
</gene>
<dbReference type="Proteomes" id="UP001642464">
    <property type="component" value="Unassembled WGS sequence"/>
</dbReference>
<evidence type="ECO:0000313" key="3">
    <source>
        <dbReference type="Proteomes" id="UP001642464"/>
    </source>
</evidence>
<feature type="domain" description="Dynein heavy chain linker" evidence="1">
    <location>
        <begin position="131"/>
        <end position="393"/>
    </location>
</feature>
<dbReference type="InterPro" id="IPR013602">
    <property type="entry name" value="Dynein_heavy_linker"/>
</dbReference>
<dbReference type="Gene3D" id="1.10.287.2620">
    <property type="match status" value="1"/>
</dbReference>
<dbReference type="PANTHER" id="PTHR45703">
    <property type="entry name" value="DYNEIN HEAVY CHAIN"/>
    <property type="match status" value="1"/>
</dbReference>
<dbReference type="EMBL" id="CAXAMM010021779">
    <property type="protein sequence ID" value="CAK9050585.1"/>
    <property type="molecule type" value="Genomic_DNA"/>
</dbReference>
<organism evidence="2 3">
    <name type="scientific">Durusdinium trenchii</name>
    <dbReference type="NCBI Taxonomy" id="1381693"/>
    <lineage>
        <taxon>Eukaryota</taxon>
        <taxon>Sar</taxon>
        <taxon>Alveolata</taxon>
        <taxon>Dinophyceae</taxon>
        <taxon>Suessiales</taxon>
        <taxon>Symbiodiniaceae</taxon>
        <taxon>Durusdinium</taxon>
    </lineage>
</organism>
<keyword evidence="3" id="KW-1185">Reference proteome</keyword>
<dbReference type="InterPro" id="IPR042222">
    <property type="entry name" value="Dynein_2_N"/>
</dbReference>
<dbReference type="Pfam" id="PF08393">
    <property type="entry name" value="DHC_N2"/>
    <property type="match status" value="1"/>
</dbReference>
<evidence type="ECO:0000259" key="1">
    <source>
        <dbReference type="Pfam" id="PF08393"/>
    </source>
</evidence>
<dbReference type="InterPro" id="IPR026983">
    <property type="entry name" value="DHC"/>
</dbReference>
<comment type="caution">
    <text evidence="2">The sequence shown here is derived from an EMBL/GenBank/DDBJ whole genome shotgun (WGS) entry which is preliminary data.</text>
</comment>
<proteinExistence type="predicted"/>
<dbReference type="PANTHER" id="PTHR45703:SF36">
    <property type="entry name" value="DYNEIN HEAVY CHAIN, CYTOPLASMIC"/>
    <property type="match status" value="1"/>
</dbReference>
<reference evidence="2 3" key="1">
    <citation type="submission" date="2024-02" db="EMBL/GenBank/DDBJ databases">
        <authorList>
            <person name="Chen Y."/>
            <person name="Shah S."/>
            <person name="Dougan E. K."/>
            <person name="Thang M."/>
            <person name="Chan C."/>
        </authorList>
    </citation>
    <scope>NUCLEOTIDE SEQUENCE [LARGE SCALE GENOMIC DNA]</scope>
</reference>